<evidence type="ECO:0000313" key="1">
    <source>
        <dbReference type="EMBL" id="SEP75859.1"/>
    </source>
</evidence>
<name>A0ABY1B2I9_9PSED</name>
<dbReference type="Pfam" id="PF02566">
    <property type="entry name" value="OsmC"/>
    <property type="match status" value="1"/>
</dbReference>
<evidence type="ECO:0000313" key="2">
    <source>
        <dbReference type="Proteomes" id="UP000198512"/>
    </source>
</evidence>
<dbReference type="SUPFAM" id="SSF82784">
    <property type="entry name" value="OsmC-like"/>
    <property type="match status" value="1"/>
</dbReference>
<protein>
    <submittedName>
        <fullName evidence="1">Redox protein</fullName>
    </submittedName>
</protein>
<gene>
    <name evidence="1" type="ORF">SAMN05216600_101532</name>
</gene>
<dbReference type="InterPro" id="IPR036102">
    <property type="entry name" value="OsmC/Ohrsf"/>
</dbReference>
<dbReference type="Gene3D" id="3.30.300.20">
    <property type="match status" value="1"/>
</dbReference>
<sequence length="134" mass="14864">MISIRHESGFVHRIDIGPHQLRCDMPTAQGSSESVAPDPHDFFDTALGACKALTLALYAQQKGLPLEHVDVDVQRDTQQERQGTYRLDVSLTLHGPLDEAQRQALLRIADKCPIHNLMTKADIQINTQLATVQA</sequence>
<dbReference type="EMBL" id="FOFP01000001">
    <property type="protein sequence ID" value="SEP75859.1"/>
    <property type="molecule type" value="Genomic_DNA"/>
</dbReference>
<dbReference type="PANTHER" id="PTHR39624:SF2">
    <property type="entry name" value="OSMC-LIKE PROTEIN"/>
    <property type="match status" value="1"/>
</dbReference>
<proteinExistence type="predicted"/>
<dbReference type="PANTHER" id="PTHR39624">
    <property type="entry name" value="PROTEIN INVOLVED IN RIMO-MEDIATED BETA-METHYLTHIOLATION OF RIBOSOMAL PROTEIN S12 YCAO"/>
    <property type="match status" value="1"/>
</dbReference>
<dbReference type="InterPro" id="IPR003718">
    <property type="entry name" value="OsmC/Ohr_fam"/>
</dbReference>
<accession>A0ABY1B2I9</accession>
<keyword evidence="2" id="KW-1185">Reference proteome</keyword>
<comment type="caution">
    <text evidence="1">The sequence shown here is derived from an EMBL/GenBank/DDBJ whole genome shotgun (WGS) entry which is preliminary data.</text>
</comment>
<reference evidence="1 2" key="1">
    <citation type="submission" date="2016-10" db="EMBL/GenBank/DDBJ databases">
        <authorList>
            <person name="Varghese N."/>
            <person name="Submissions S."/>
        </authorList>
    </citation>
    <scope>NUCLEOTIDE SEQUENCE [LARGE SCALE GENOMIC DNA]</scope>
    <source>
        <strain evidence="1 2">CIP 109853</strain>
    </source>
</reference>
<dbReference type="InterPro" id="IPR015946">
    <property type="entry name" value="KH_dom-like_a/b"/>
</dbReference>
<dbReference type="RefSeq" id="WP_069516659.1">
    <property type="nucleotide sequence ID" value="NZ_FOFP01000001.1"/>
</dbReference>
<dbReference type="Proteomes" id="UP000198512">
    <property type="component" value="Unassembled WGS sequence"/>
</dbReference>
<organism evidence="1 2">
    <name type="scientific">Pseudomonas cuatrocienegasensis</name>
    <dbReference type="NCBI Taxonomy" id="543360"/>
    <lineage>
        <taxon>Bacteria</taxon>
        <taxon>Pseudomonadati</taxon>
        <taxon>Pseudomonadota</taxon>
        <taxon>Gammaproteobacteria</taxon>
        <taxon>Pseudomonadales</taxon>
        <taxon>Pseudomonadaceae</taxon>
        <taxon>Pseudomonas</taxon>
    </lineage>
</organism>